<dbReference type="RefSeq" id="WP_209991014.1">
    <property type="nucleotide sequence ID" value="NZ_JBHSVQ010000001.1"/>
</dbReference>
<dbReference type="InterPro" id="IPR012334">
    <property type="entry name" value="Pectin_lyas_fold"/>
</dbReference>
<dbReference type="Pfam" id="PF06439">
    <property type="entry name" value="3keto-disac_hyd"/>
    <property type="match status" value="1"/>
</dbReference>
<keyword evidence="2" id="KW-0378">Hydrolase</keyword>
<dbReference type="InterPro" id="IPR011050">
    <property type="entry name" value="Pectin_lyase_fold/virulence"/>
</dbReference>
<dbReference type="EMBL" id="JBHUKY010000008">
    <property type="protein sequence ID" value="MFD2408768.1"/>
    <property type="molecule type" value="Genomic_DNA"/>
</dbReference>
<gene>
    <name evidence="2" type="ORF">ACFSX3_02745</name>
</gene>
<sequence length="706" mass="76428">MTSNHVKHNSRQGRPRRLTLLGMIAFLLFSLLSGLSGPVAEAAGNTYYVDSAQGSDSNSGTSEAAAWKTLGQVNSVTFSPGDRILLKAGSVWNDQYLDLKGSGSKGNPITVDRYGSGAKPLIHFGNTAVGGEGFGVRLRNVSYWEINNLEITSGQQPTDMRRNGVLVVGDGAGAGNFRHIYIRNLDIHDIFGTDRRTGGINFHARGANTAPESTWEDILIENNTVINVADTGIQTMTDAFFNSAWTHKFDAFRGVVIRGNVVEKIHRDGILVRASASPLIEYNKTKSIGEACEVNTSIVNYLEDITVVAAQWAYYTKGAIFQYNEASDTRMLGGDGQPWDFDIEVHDSIYQYNFSYNNEGGTLLVMNNTNNNIFRYNISQNDKDANGVFHLVNGGGNLYVYNNIIYRSGTQNKALTHASNTGMAYYTNNIFYNGASGQYTNSPRMTYDHNSFYGLNSSVPNDPHKITGNPGFVSPGTATGLHSADGYKLALTSPLLNTGVVVADNGGQDYFGNTLYNGVPDIGAFEFQGTITPPVTLFQDDFEDGNSSGWTTSGGVWSIEDDGTKALSQNSGTGEALAYTGDASWREYTYSAKVKLMNTFANAGLLFRYANASNYYLFRLNDSGDKAELFKKTAGTLTMVSSASFAVTPGQWTELKVTVSGSTITASAGGNQLIQWTDTAAQPAGGKIGLRMHSSTARMDDVKVTE</sequence>
<dbReference type="Gene3D" id="2.160.20.10">
    <property type="entry name" value="Single-stranded right-handed beta-helix, Pectin lyase-like"/>
    <property type="match status" value="1"/>
</dbReference>
<dbReference type="SMART" id="SM00710">
    <property type="entry name" value="PbH1"/>
    <property type="match status" value="6"/>
</dbReference>
<protein>
    <submittedName>
        <fullName evidence="2">Family 16 glycoside hydrolase</fullName>
    </submittedName>
</protein>
<evidence type="ECO:0000313" key="2">
    <source>
        <dbReference type="EMBL" id="MFD2408768.1"/>
    </source>
</evidence>
<reference evidence="3" key="1">
    <citation type="journal article" date="2019" name="Int. J. Syst. Evol. Microbiol.">
        <title>The Global Catalogue of Microorganisms (GCM) 10K type strain sequencing project: providing services to taxonomists for standard genome sequencing and annotation.</title>
        <authorList>
            <consortium name="The Broad Institute Genomics Platform"/>
            <consortium name="The Broad Institute Genome Sequencing Center for Infectious Disease"/>
            <person name="Wu L."/>
            <person name="Ma J."/>
        </authorList>
    </citation>
    <scope>NUCLEOTIDE SEQUENCE [LARGE SCALE GENOMIC DNA]</scope>
    <source>
        <strain evidence="3">CCM 8725</strain>
    </source>
</reference>
<name>A0ABW5F155_9BACL</name>
<dbReference type="SUPFAM" id="SSF49899">
    <property type="entry name" value="Concanavalin A-like lectins/glucanases"/>
    <property type="match status" value="1"/>
</dbReference>
<dbReference type="InterPro" id="IPR010496">
    <property type="entry name" value="AL/BT2_dom"/>
</dbReference>
<dbReference type="SUPFAM" id="SSF51126">
    <property type="entry name" value="Pectin lyase-like"/>
    <property type="match status" value="1"/>
</dbReference>
<accession>A0ABW5F155</accession>
<keyword evidence="3" id="KW-1185">Reference proteome</keyword>
<dbReference type="InterPro" id="IPR006626">
    <property type="entry name" value="PbH1"/>
</dbReference>
<feature type="domain" description="3-keto-alpha-glucoside-1,2-lyase/3-keto-2-hydroxy-glucal hydratase" evidence="1">
    <location>
        <begin position="539"/>
        <end position="704"/>
    </location>
</feature>
<dbReference type="Gene3D" id="2.60.120.560">
    <property type="entry name" value="Exo-inulinase, domain 1"/>
    <property type="match status" value="1"/>
</dbReference>
<comment type="caution">
    <text evidence="2">The sequence shown here is derived from an EMBL/GenBank/DDBJ whole genome shotgun (WGS) entry which is preliminary data.</text>
</comment>
<proteinExistence type="predicted"/>
<dbReference type="Proteomes" id="UP001597448">
    <property type="component" value="Unassembled WGS sequence"/>
</dbReference>
<dbReference type="GO" id="GO:0016787">
    <property type="term" value="F:hydrolase activity"/>
    <property type="evidence" value="ECO:0007669"/>
    <property type="project" value="UniProtKB-KW"/>
</dbReference>
<evidence type="ECO:0000313" key="3">
    <source>
        <dbReference type="Proteomes" id="UP001597448"/>
    </source>
</evidence>
<organism evidence="2 3">
    <name type="scientific">Paenibacillus rhizoplanae</name>
    <dbReference type="NCBI Taxonomy" id="1917181"/>
    <lineage>
        <taxon>Bacteria</taxon>
        <taxon>Bacillati</taxon>
        <taxon>Bacillota</taxon>
        <taxon>Bacilli</taxon>
        <taxon>Bacillales</taxon>
        <taxon>Paenibacillaceae</taxon>
        <taxon>Paenibacillus</taxon>
    </lineage>
</organism>
<dbReference type="InterPro" id="IPR013320">
    <property type="entry name" value="ConA-like_dom_sf"/>
</dbReference>
<evidence type="ECO:0000259" key="1">
    <source>
        <dbReference type="Pfam" id="PF06439"/>
    </source>
</evidence>